<dbReference type="SUPFAM" id="SSF46955">
    <property type="entry name" value="Putative DNA-binding domain"/>
    <property type="match status" value="1"/>
</dbReference>
<dbReference type="Pfam" id="PF13411">
    <property type="entry name" value="MerR_1"/>
    <property type="match status" value="1"/>
</dbReference>
<dbReference type="Proteomes" id="UP001139104">
    <property type="component" value="Unassembled WGS sequence"/>
</dbReference>
<keyword evidence="4" id="KW-0804">Transcription</keyword>
<dbReference type="PRINTS" id="PR00040">
    <property type="entry name" value="HTHMERR"/>
</dbReference>
<evidence type="ECO:0000313" key="7">
    <source>
        <dbReference type="Proteomes" id="UP001139104"/>
    </source>
</evidence>
<name>A0ABS9Z3T9_9HYPH</name>
<keyword evidence="1" id="KW-0678">Repressor</keyword>
<accession>A0ABS9Z3T9</accession>
<dbReference type="PANTHER" id="PTHR30204:SF69">
    <property type="entry name" value="MERR-FAMILY TRANSCRIPTIONAL REGULATOR"/>
    <property type="match status" value="1"/>
</dbReference>
<reference evidence="6" key="1">
    <citation type="journal article" date="2022" name="ISME J.">
        <title>Identification of active gaseous-alkane degraders at natural gas seeps.</title>
        <authorList>
            <person name="Farhan Ul Haque M."/>
            <person name="Hernandez M."/>
            <person name="Crombie A.T."/>
            <person name="Murrell J.C."/>
        </authorList>
    </citation>
    <scope>NUCLEOTIDE SEQUENCE</scope>
    <source>
        <strain evidence="6">PC2</strain>
    </source>
</reference>
<dbReference type="Gene3D" id="1.10.1660.10">
    <property type="match status" value="1"/>
</dbReference>
<dbReference type="InterPro" id="IPR000551">
    <property type="entry name" value="MerR-type_HTH_dom"/>
</dbReference>
<evidence type="ECO:0000256" key="3">
    <source>
        <dbReference type="ARBA" id="ARBA00023125"/>
    </source>
</evidence>
<evidence type="ECO:0000256" key="4">
    <source>
        <dbReference type="ARBA" id="ARBA00023163"/>
    </source>
</evidence>
<evidence type="ECO:0000256" key="2">
    <source>
        <dbReference type="ARBA" id="ARBA00023015"/>
    </source>
</evidence>
<evidence type="ECO:0000259" key="5">
    <source>
        <dbReference type="PROSITE" id="PS50937"/>
    </source>
</evidence>
<proteinExistence type="predicted"/>
<dbReference type="PROSITE" id="PS50937">
    <property type="entry name" value="HTH_MERR_2"/>
    <property type="match status" value="1"/>
</dbReference>
<sequence>MKASAQRIDPASQPDLSLAEMLTIGEIARIYGVTLRALRFYEQRGLLKPVRRGGARFYDSTQKARLQLILKGKHLGFTLTEIADLLDSDGSAAKPVNDFALDEKMVLSQLRHLEERRADLDQAIDELRATHRRLVGMAG</sequence>
<evidence type="ECO:0000256" key="1">
    <source>
        <dbReference type="ARBA" id="ARBA00022491"/>
    </source>
</evidence>
<dbReference type="EMBL" id="JAIVFP010000001">
    <property type="protein sequence ID" value="MCI4682349.1"/>
    <property type="molecule type" value="Genomic_DNA"/>
</dbReference>
<dbReference type="PANTHER" id="PTHR30204">
    <property type="entry name" value="REDOX-CYCLING DRUG-SENSING TRANSCRIPTIONAL ACTIVATOR SOXR"/>
    <property type="match status" value="1"/>
</dbReference>
<organism evidence="6 7">
    <name type="scientific">Candidatus Rhodoblastus alkanivorans</name>
    <dbReference type="NCBI Taxonomy" id="2954117"/>
    <lineage>
        <taxon>Bacteria</taxon>
        <taxon>Pseudomonadati</taxon>
        <taxon>Pseudomonadota</taxon>
        <taxon>Alphaproteobacteria</taxon>
        <taxon>Hyphomicrobiales</taxon>
        <taxon>Rhodoblastaceae</taxon>
        <taxon>Rhodoblastus</taxon>
    </lineage>
</organism>
<dbReference type="SMART" id="SM00422">
    <property type="entry name" value="HTH_MERR"/>
    <property type="match status" value="1"/>
</dbReference>
<keyword evidence="2" id="KW-0805">Transcription regulation</keyword>
<dbReference type="InterPro" id="IPR047057">
    <property type="entry name" value="MerR_fam"/>
</dbReference>
<feature type="domain" description="HTH merR-type" evidence="5">
    <location>
        <begin position="21"/>
        <end position="88"/>
    </location>
</feature>
<protein>
    <submittedName>
        <fullName evidence="6">MerR family transcriptional regulator</fullName>
    </submittedName>
</protein>
<comment type="caution">
    <text evidence="6">The sequence shown here is derived from an EMBL/GenBank/DDBJ whole genome shotgun (WGS) entry which is preliminary data.</text>
</comment>
<keyword evidence="7" id="KW-1185">Reference proteome</keyword>
<evidence type="ECO:0000313" key="6">
    <source>
        <dbReference type="EMBL" id="MCI4682349.1"/>
    </source>
</evidence>
<dbReference type="InterPro" id="IPR009061">
    <property type="entry name" value="DNA-bd_dom_put_sf"/>
</dbReference>
<gene>
    <name evidence="6" type="ORF">K2U94_06185</name>
</gene>
<dbReference type="RefSeq" id="WP_243066367.1">
    <property type="nucleotide sequence ID" value="NZ_JAIVFK010000034.1"/>
</dbReference>
<keyword evidence="3" id="KW-0238">DNA-binding</keyword>